<dbReference type="PROSITE" id="PS50893">
    <property type="entry name" value="ABC_TRANSPORTER_2"/>
    <property type="match status" value="1"/>
</dbReference>
<dbReference type="SMART" id="SM00382">
    <property type="entry name" value="AAA"/>
    <property type="match status" value="1"/>
</dbReference>
<dbReference type="RefSeq" id="WP_155313428.1">
    <property type="nucleotide sequence ID" value="NZ_AP021879.1"/>
</dbReference>
<sequence length="354" mass="39414">MSFVEIDNLHINLGEFRLKGVSLSLDRGDYLTIIGPTGAGKTIFLESIVGFWRPDQGNIVLDGRELVNELPEKRHIGIVYQDYALLPHMTVYQNIAYGLKKHKPGNMDDAIRKMAGSLHIDHLLHRKPTTLSGGEQQRAALARVLIVEPALLLMDEPFSALDQQTRRRARLLLKEAIRDQTTTVIHITHDLDDAWALANKLAVFKDGRLLQLGALHEVFNRPNSRFVAEFVGTGFYRGTVVSRKNGSVAIDLGGTCLQSFDQADQGVPVDVAIRHEDIRVSRNKPAHANGFNVVKATLKNIVPEGSSSLLDLQADAIAMHALIPHRAMHRLNLHRGDDVYAWIRKEHVNIVQAG</sequence>
<reference evidence="5 6" key="1">
    <citation type="submission" date="2019-11" db="EMBL/GenBank/DDBJ databases">
        <title>Comparative genomics of hydrocarbon-degrading Desulfosarcina strains.</title>
        <authorList>
            <person name="Watanabe M."/>
            <person name="Kojima H."/>
            <person name="Fukui M."/>
        </authorList>
    </citation>
    <scope>NUCLEOTIDE SEQUENCE [LARGE SCALE GENOMIC DNA]</scope>
    <source>
        <strain evidence="6">oXyS1</strain>
    </source>
</reference>
<evidence type="ECO:0000256" key="1">
    <source>
        <dbReference type="ARBA" id="ARBA00022448"/>
    </source>
</evidence>
<dbReference type="EMBL" id="AP021879">
    <property type="protein sequence ID" value="BBO92720.1"/>
    <property type="molecule type" value="Genomic_DNA"/>
</dbReference>
<protein>
    <submittedName>
        <fullName evidence="5">ABC transporter ATPase</fullName>
    </submittedName>
</protein>
<dbReference type="GO" id="GO:0016887">
    <property type="term" value="F:ATP hydrolysis activity"/>
    <property type="evidence" value="ECO:0007669"/>
    <property type="project" value="InterPro"/>
</dbReference>
<dbReference type="Gene3D" id="2.40.50.100">
    <property type="match status" value="1"/>
</dbReference>
<dbReference type="InterPro" id="IPR003593">
    <property type="entry name" value="AAA+_ATPase"/>
</dbReference>
<dbReference type="SUPFAM" id="SSF50331">
    <property type="entry name" value="MOP-like"/>
    <property type="match status" value="1"/>
</dbReference>
<proteinExistence type="predicted"/>
<keyword evidence="2" id="KW-0547">Nucleotide-binding</keyword>
<dbReference type="InterPro" id="IPR027417">
    <property type="entry name" value="P-loop_NTPase"/>
</dbReference>
<organism evidence="5 6">
    <name type="scientific">Desulfosarcina ovata subsp. ovata</name>
    <dbReference type="NCBI Taxonomy" id="2752305"/>
    <lineage>
        <taxon>Bacteria</taxon>
        <taxon>Pseudomonadati</taxon>
        <taxon>Thermodesulfobacteriota</taxon>
        <taxon>Desulfobacteria</taxon>
        <taxon>Desulfobacterales</taxon>
        <taxon>Desulfosarcinaceae</taxon>
        <taxon>Desulfosarcina</taxon>
    </lineage>
</organism>
<dbReference type="AlphaFoldDB" id="A0A5K8ALM7"/>
<dbReference type="PANTHER" id="PTHR42781:SF7">
    <property type="entry name" value="MOLYBDENUM ABC TRANSPORTER, ATP-BINDING PROTEIN"/>
    <property type="match status" value="1"/>
</dbReference>
<accession>A0A5K8ALM7</accession>
<dbReference type="SUPFAM" id="SSF52540">
    <property type="entry name" value="P-loop containing nucleoside triphosphate hydrolases"/>
    <property type="match status" value="1"/>
</dbReference>
<gene>
    <name evidence="5" type="ORF">DSCOOX_59000</name>
</gene>
<dbReference type="Proteomes" id="UP000422108">
    <property type="component" value="Chromosome"/>
</dbReference>
<dbReference type="Gene3D" id="3.40.50.300">
    <property type="entry name" value="P-loop containing nucleotide triphosphate hydrolases"/>
    <property type="match status" value="1"/>
</dbReference>
<dbReference type="InterPro" id="IPR003439">
    <property type="entry name" value="ABC_transporter-like_ATP-bd"/>
</dbReference>
<dbReference type="InterPro" id="IPR017871">
    <property type="entry name" value="ABC_transporter-like_CS"/>
</dbReference>
<keyword evidence="3" id="KW-0067">ATP-binding</keyword>
<dbReference type="InterPro" id="IPR005116">
    <property type="entry name" value="Transp-assoc_OB_typ1"/>
</dbReference>
<evidence type="ECO:0000259" key="4">
    <source>
        <dbReference type="PROSITE" id="PS50893"/>
    </source>
</evidence>
<feature type="domain" description="ABC transporter" evidence="4">
    <location>
        <begin position="1"/>
        <end position="231"/>
    </location>
</feature>
<evidence type="ECO:0000313" key="5">
    <source>
        <dbReference type="EMBL" id="BBO92720.1"/>
    </source>
</evidence>
<dbReference type="InterPro" id="IPR008995">
    <property type="entry name" value="Mo/tungstate-bd_C_term_dom"/>
</dbReference>
<dbReference type="Pfam" id="PF03459">
    <property type="entry name" value="TOBE"/>
    <property type="match status" value="1"/>
</dbReference>
<name>A0A5K8ALM7_9BACT</name>
<evidence type="ECO:0000256" key="3">
    <source>
        <dbReference type="ARBA" id="ARBA00022840"/>
    </source>
</evidence>
<dbReference type="PROSITE" id="PS00211">
    <property type="entry name" value="ABC_TRANSPORTER_1"/>
    <property type="match status" value="1"/>
</dbReference>
<evidence type="ECO:0000256" key="2">
    <source>
        <dbReference type="ARBA" id="ARBA00022741"/>
    </source>
</evidence>
<dbReference type="PANTHER" id="PTHR42781">
    <property type="entry name" value="SPERMIDINE/PUTRESCINE IMPORT ATP-BINDING PROTEIN POTA"/>
    <property type="match status" value="1"/>
</dbReference>
<evidence type="ECO:0000313" key="6">
    <source>
        <dbReference type="Proteomes" id="UP000422108"/>
    </source>
</evidence>
<dbReference type="InterPro" id="IPR050093">
    <property type="entry name" value="ABC_SmlMolc_Importer"/>
</dbReference>
<dbReference type="GO" id="GO:0005524">
    <property type="term" value="F:ATP binding"/>
    <property type="evidence" value="ECO:0007669"/>
    <property type="project" value="UniProtKB-KW"/>
</dbReference>
<keyword evidence="1" id="KW-0813">Transport</keyword>
<dbReference type="Pfam" id="PF00005">
    <property type="entry name" value="ABC_tran"/>
    <property type="match status" value="1"/>
</dbReference>
<keyword evidence="6" id="KW-1185">Reference proteome</keyword>